<sequence>MKYFIFYNCFGYFKSGIGNGFINLDNEITEKDIKDIEKYLKNKYHHKNVVITNFIKIGE</sequence>
<dbReference type="RefSeq" id="WP_117532457.1">
    <property type="nucleotide sequence ID" value="NZ_QUSM01000004.1"/>
</dbReference>
<proteinExistence type="predicted"/>
<evidence type="ECO:0000313" key="1">
    <source>
        <dbReference type="EMBL" id="RGD73840.1"/>
    </source>
</evidence>
<dbReference type="EMBL" id="QUSM01000004">
    <property type="protein sequence ID" value="RGD73840.1"/>
    <property type="molecule type" value="Genomic_DNA"/>
</dbReference>
<dbReference type="Proteomes" id="UP000261212">
    <property type="component" value="Unassembled WGS sequence"/>
</dbReference>
<accession>A0A3E3DX68</accession>
<name>A0A3E3DX68_9FIRM</name>
<comment type="caution">
    <text evidence="1">The sequence shown here is derived from an EMBL/GenBank/DDBJ whole genome shotgun (WGS) entry which is preliminary data.</text>
</comment>
<reference evidence="1 2" key="1">
    <citation type="submission" date="2018-08" db="EMBL/GenBank/DDBJ databases">
        <title>A genome reference for cultivated species of the human gut microbiota.</title>
        <authorList>
            <person name="Zou Y."/>
            <person name="Xue W."/>
            <person name="Luo G."/>
        </authorList>
    </citation>
    <scope>NUCLEOTIDE SEQUENCE [LARGE SCALE GENOMIC DNA]</scope>
    <source>
        <strain evidence="1 2">AM25-6</strain>
    </source>
</reference>
<gene>
    <name evidence="1" type="ORF">DW687_08680</name>
</gene>
<organism evidence="1 2">
    <name type="scientific">Anaerofustis stercorihominis</name>
    <dbReference type="NCBI Taxonomy" id="214853"/>
    <lineage>
        <taxon>Bacteria</taxon>
        <taxon>Bacillati</taxon>
        <taxon>Bacillota</taxon>
        <taxon>Clostridia</taxon>
        <taxon>Eubacteriales</taxon>
        <taxon>Eubacteriaceae</taxon>
        <taxon>Anaerofustis</taxon>
    </lineage>
</organism>
<protein>
    <submittedName>
        <fullName evidence="1">Uncharacterized protein</fullName>
    </submittedName>
</protein>
<dbReference type="AlphaFoldDB" id="A0A3E3DX68"/>
<evidence type="ECO:0000313" key="2">
    <source>
        <dbReference type="Proteomes" id="UP000261212"/>
    </source>
</evidence>